<feature type="compositionally biased region" description="Polar residues" evidence="8">
    <location>
        <begin position="214"/>
        <end position="227"/>
    </location>
</feature>
<dbReference type="InterPro" id="IPR041373">
    <property type="entry name" value="RT_RNaseH"/>
</dbReference>
<proteinExistence type="predicted"/>
<dbReference type="InterPro" id="IPR036397">
    <property type="entry name" value="RNaseH_sf"/>
</dbReference>
<feature type="region of interest" description="Disordered" evidence="8">
    <location>
        <begin position="551"/>
        <end position="580"/>
    </location>
</feature>
<dbReference type="InterPro" id="IPR001878">
    <property type="entry name" value="Znf_CCHC"/>
</dbReference>
<feature type="coiled-coil region" evidence="7">
    <location>
        <begin position="34"/>
        <end position="61"/>
    </location>
</feature>
<dbReference type="Pfam" id="PF00078">
    <property type="entry name" value="RVT_1"/>
    <property type="match status" value="1"/>
</dbReference>
<keyword evidence="6" id="KW-0695">RNA-directed DNA polymerase</keyword>
<name>A0A2N9JAT6_FAGSY</name>
<protein>
    <recommendedName>
        <fullName evidence="9">CCHC-type domain-containing protein</fullName>
    </recommendedName>
</protein>
<evidence type="ECO:0000259" key="9">
    <source>
        <dbReference type="SMART" id="SM00343"/>
    </source>
</evidence>
<dbReference type="GO" id="GO:0003964">
    <property type="term" value="F:RNA-directed DNA polymerase activity"/>
    <property type="evidence" value="ECO:0007669"/>
    <property type="project" value="UniProtKB-KW"/>
</dbReference>
<dbReference type="GO" id="GO:0003676">
    <property type="term" value="F:nucleic acid binding"/>
    <property type="evidence" value="ECO:0007669"/>
    <property type="project" value="InterPro"/>
</dbReference>
<keyword evidence="7" id="KW-0175">Coiled coil</keyword>
<dbReference type="SUPFAM" id="SSF53098">
    <property type="entry name" value="Ribonuclease H-like"/>
    <property type="match status" value="1"/>
</dbReference>
<feature type="compositionally biased region" description="Basic and acidic residues" evidence="8">
    <location>
        <begin position="239"/>
        <end position="251"/>
    </location>
</feature>
<dbReference type="InterPro" id="IPR043128">
    <property type="entry name" value="Rev_trsase/Diguanyl_cyclase"/>
</dbReference>
<evidence type="ECO:0000256" key="7">
    <source>
        <dbReference type="SAM" id="Coils"/>
    </source>
</evidence>
<dbReference type="AlphaFoldDB" id="A0A2N9JAT6"/>
<accession>A0A2N9JAT6</accession>
<dbReference type="InterPro" id="IPR005162">
    <property type="entry name" value="Retrotrans_gag_dom"/>
</dbReference>
<dbReference type="InterPro" id="IPR012337">
    <property type="entry name" value="RNaseH-like_sf"/>
</dbReference>
<keyword evidence="2" id="KW-0548">Nucleotidyltransferase</keyword>
<dbReference type="InterPro" id="IPR043502">
    <property type="entry name" value="DNA/RNA_pol_sf"/>
</dbReference>
<dbReference type="SUPFAM" id="SSF56672">
    <property type="entry name" value="DNA/RNA polymerases"/>
    <property type="match status" value="2"/>
</dbReference>
<dbReference type="Gene3D" id="3.30.70.270">
    <property type="match status" value="2"/>
</dbReference>
<evidence type="ECO:0000256" key="4">
    <source>
        <dbReference type="ARBA" id="ARBA00022759"/>
    </source>
</evidence>
<dbReference type="EMBL" id="OIVN01006459">
    <property type="protein sequence ID" value="SPD33551.1"/>
    <property type="molecule type" value="Genomic_DNA"/>
</dbReference>
<dbReference type="Pfam" id="PF24626">
    <property type="entry name" value="SH3_Tf2-1"/>
    <property type="match status" value="1"/>
</dbReference>
<dbReference type="GO" id="GO:0008270">
    <property type="term" value="F:zinc ion binding"/>
    <property type="evidence" value="ECO:0007669"/>
    <property type="project" value="InterPro"/>
</dbReference>
<evidence type="ECO:0000313" key="10">
    <source>
        <dbReference type="EMBL" id="SPD33551.1"/>
    </source>
</evidence>
<keyword evidence="5" id="KW-0378">Hydrolase</keyword>
<dbReference type="GO" id="GO:0016787">
    <property type="term" value="F:hydrolase activity"/>
    <property type="evidence" value="ECO:0007669"/>
    <property type="project" value="UniProtKB-KW"/>
</dbReference>
<dbReference type="FunFam" id="3.30.70.270:FF:000020">
    <property type="entry name" value="Transposon Tf2-6 polyprotein-like Protein"/>
    <property type="match status" value="1"/>
</dbReference>
<evidence type="ECO:0000256" key="1">
    <source>
        <dbReference type="ARBA" id="ARBA00022679"/>
    </source>
</evidence>
<evidence type="ECO:0000256" key="6">
    <source>
        <dbReference type="ARBA" id="ARBA00022918"/>
    </source>
</evidence>
<sequence length="1280" mass="146611">MCLRSSRVVSDPTFLSILEPHSSSEPHPSMEQNMEIIMKVLQDLRQDNVDLKQDNLRTNARLDDLTTSILRWHEAPYMEDIEEGHDAVPNRPPHQDPWVFIDWLCQMEHFFKWPYQRNYLPTTYKSTLLEKWDNLRQGPRSVIDYIEQFQEYKRRCQILEEEVVTLGRLKKGLNDDLRRELIIRGVTSLDQAYELAKNCKLAAKTPFMKRSDIRGTTNNLHPSSNRPPRTGPTPIPLGKDVKGKEVTRDPSKPNTHIQCFKCQGFGHVASQCANRTLFIAEDECEDDLEEEVYEPEGLEDLDDCEGDTKCLECIRVISPHGNLPEDATDVPRLTVVSGSCINAVSSSLVTCLGVKLISHPNPYKVSWVDTSSIDIKERCILHIQFMSYKDEIWCDVIPMDVGHVILESKGKGLHIISPKVTERLVTKRATMFALMAREIEPSIHEDPPEDALLALKEFYDIFPDELPNELPLMRDIQYAIDFTSGAALPNLPHYRMNPTEHGELGRQINDLLHKGILHESLSPCAVPALLTPKKDGSWCIVATTKFESVQDRDGNKADRDGIMSDPTPPRTSTVSIRPHPAPMVGETYPAPLPNRHAPYCPAPPRKSRICFYWLGGCTRDRGLLVGYAGVTRCRWISSKLLMVLRPFMGKFVVAYFDNILIYSKSKDQHLTHLEQVCTALRKERLYANLKKCSFFIDKVIFLGFVVSSKGVSADPQKIKTIVDWPKPKNIHEVRSFHGLATFYRRFIRGFSTIMAPITDCMKQGEFKWSKATTRAFGEVKKKMNEAPVMRLPNFTKIFEVECDASSLGIGGVLSQERHPIAYFSEKLNAAKLRYSIHDKEFYAVVQALRHWCHYLLPKEFIIYSDHDALRHLNSQKKLNFQHASWVKYLQRYSFALKHKAEIENKATDALSRQVTLLSMMSTNATEFERLRDEYESCPDFGQVHATLSSAPHPTIEDYTIQDGYLLKTKKFYISRTSVRDFLISWQDVSMDFVLGLPRTLKKHGSIFVVVDRISKMAHFIPCSKTSDASKIAKLYFDDIVILYGLPKTICLIETLAYHPQTDGQTEVINQSLEEFVKVCMSESAETFARHVHDLHKDISDSIHSSNTRYKVQADSRQRHLEFAVGDYVMIRFRPEWFPSGTIKKLQARSAGPFKVLKRIGSNAYVIELPSELWLFSPEMEPFSVSWFDGTNDQSKIVHGLPKRTNSSSTQTYWSTTKVTLMPFHRTSYCPPITRVYGHKEETFSSSCDLMVGRRRFICCLTENHLVLLDKVKSFPPRESW</sequence>
<keyword evidence="3" id="KW-0540">Nuclease</keyword>
<dbReference type="CDD" id="cd09274">
    <property type="entry name" value="RNase_HI_RT_Ty3"/>
    <property type="match status" value="1"/>
</dbReference>
<evidence type="ECO:0000256" key="2">
    <source>
        <dbReference type="ARBA" id="ARBA00022695"/>
    </source>
</evidence>
<feature type="domain" description="CCHC-type" evidence="9">
    <location>
        <begin position="258"/>
        <end position="274"/>
    </location>
</feature>
<reference evidence="10" key="1">
    <citation type="submission" date="2018-02" db="EMBL/GenBank/DDBJ databases">
        <authorList>
            <person name="Cohen D.B."/>
            <person name="Kent A.D."/>
        </authorList>
    </citation>
    <scope>NUCLEOTIDE SEQUENCE</scope>
</reference>
<gene>
    <name evidence="10" type="ORF">FSB_LOCUS61433</name>
</gene>
<dbReference type="SMART" id="SM00343">
    <property type="entry name" value="ZnF_C2HC"/>
    <property type="match status" value="1"/>
</dbReference>
<dbReference type="Gene3D" id="3.10.10.10">
    <property type="entry name" value="HIV Type 1 Reverse Transcriptase, subunit A, domain 1"/>
    <property type="match status" value="1"/>
</dbReference>
<dbReference type="InterPro" id="IPR056924">
    <property type="entry name" value="SH3_Tf2-1"/>
</dbReference>
<keyword evidence="4" id="KW-0255">Endonuclease</keyword>
<evidence type="ECO:0000256" key="3">
    <source>
        <dbReference type="ARBA" id="ARBA00022722"/>
    </source>
</evidence>
<organism evidence="10">
    <name type="scientific">Fagus sylvatica</name>
    <name type="common">Beechnut</name>
    <dbReference type="NCBI Taxonomy" id="28930"/>
    <lineage>
        <taxon>Eukaryota</taxon>
        <taxon>Viridiplantae</taxon>
        <taxon>Streptophyta</taxon>
        <taxon>Embryophyta</taxon>
        <taxon>Tracheophyta</taxon>
        <taxon>Spermatophyta</taxon>
        <taxon>Magnoliopsida</taxon>
        <taxon>eudicotyledons</taxon>
        <taxon>Gunneridae</taxon>
        <taxon>Pentapetalae</taxon>
        <taxon>rosids</taxon>
        <taxon>fabids</taxon>
        <taxon>Fagales</taxon>
        <taxon>Fagaceae</taxon>
        <taxon>Fagus</taxon>
    </lineage>
</organism>
<dbReference type="GO" id="GO:0004519">
    <property type="term" value="F:endonuclease activity"/>
    <property type="evidence" value="ECO:0007669"/>
    <property type="project" value="UniProtKB-KW"/>
</dbReference>
<evidence type="ECO:0000256" key="5">
    <source>
        <dbReference type="ARBA" id="ARBA00022801"/>
    </source>
</evidence>
<dbReference type="Pfam" id="PF03732">
    <property type="entry name" value="Retrotrans_gag"/>
    <property type="match status" value="1"/>
</dbReference>
<keyword evidence="1" id="KW-0808">Transferase</keyword>
<evidence type="ECO:0000256" key="8">
    <source>
        <dbReference type="SAM" id="MobiDB-lite"/>
    </source>
</evidence>
<dbReference type="Gene3D" id="3.30.420.10">
    <property type="entry name" value="Ribonuclease H-like superfamily/Ribonuclease H"/>
    <property type="match status" value="1"/>
</dbReference>
<dbReference type="CDD" id="cd00303">
    <property type="entry name" value="retropepsin_like"/>
    <property type="match status" value="1"/>
</dbReference>
<dbReference type="InterPro" id="IPR000477">
    <property type="entry name" value="RT_dom"/>
</dbReference>
<feature type="region of interest" description="Disordered" evidence="8">
    <location>
        <begin position="212"/>
        <end position="252"/>
    </location>
</feature>
<dbReference type="Pfam" id="PF17917">
    <property type="entry name" value="RT_RNaseH"/>
    <property type="match status" value="1"/>
</dbReference>
<feature type="compositionally biased region" description="Basic and acidic residues" evidence="8">
    <location>
        <begin position="551"/>
        <end position="562"/>
    </location>
</feature>
<dbReference type="PANTHER" id="PTHR35046">
    <property type="entry name" value="ZINC KNUCKLE (CCHC-TYPE) FAMILY PROTEIN"/>
    <property type="match status" value="1"/>
</dbReference>
<dbReference type="PANTHER" id="PTHR35046:SF9">
    <property type="entry name" value="RNA-DIRECTED DNA POLYMERASE"/>
    <property type="match status" value="1"/>
</dbReference>